<evidence type="ECO:0000256" key="3">
    <source>
        <dbReference type="ARBA" id="ARBA00022692"/>
    </source>
</evidence>
<sequence length="79" mass="8932">MTGTRFSYYLVLPVAAVIGTIGYFAEKELMPKSKPIPYLNSSVQEQREYRQSMGDSNAKQVSNLLPNSLNVLEPRHVEE</sequence>
<evidence type="ECO:0000313" key="9">
    <source>
        <dbReference type="Proteomes" id="UP000267027"/>
    </source>
</evidence>
<feature type="region of interest" description="Disordered" evidence="6">
    <location>
        <begin position="45"/>
        <end position="65"/>
    </location>
</feature>
<evidence type="ECO:0000313" key="10">
    <source>
        <dbReference type="WBParaSite" id="ACOC_0000211801-mRNA-1"/>
    </source>
</evidence>
<organism evidence="10">
    <name type="scientific">Angiostrongylus costaricensis</name>
    <name type="common">Nematode worm</name>
    <dbReference type="NCBI Taxonomy" id="334426"/>
    <lineage>
        <taxon>Eukaryota</taxon>
        <taxon>Metazoa</taxon>
        <taxon>Ecdysozoa</taxon>
        <taxon>Nematoda</taxon>
        <taxon>Chromadorea</taxon>
        <taxon>Rhabditida</taxon>
        <taxon>Rhabditina</taxon>
        <taxon>Rhabditomorpha</taxon>
        <taxon>Strongyloidea</taxon>
        <taxon>Metastrongylidae</taxon>
        <taxon>Angiostrongylus</taxon>
    </lineage>
</organism>
<gene>
    <name evidence="8" type="ORF">ACOC_LOCUS2119</name>
</gene>
<keyword evidence="5 7" id="KW-0472">Membrane</keyword>
<keyword evidence="4 7" id="KW-1133">Transmembrane helix</keyword>
<evidence type="ECO:0000256" key="4">
    <source>
        <dbReference type="ARBA" id="ARBA00022989"/>
    </source>
</evidence>
<dbReference type="OrthoDB" id="10052506at2759"/>
<proteinExistence type="inferred from homology"/>
<dbReference type="WBParaSite" id="ACOC_0000211801-mRNA-1">
    <property type="protein sequence ID" value="ACOC_0000211801-mRNA-1"/>
    <property type="gene ID" value="ACOC_0000211801"/>
</dbReference>
<comment type="subcellular location">
    <subcellularLocation>
        <location evidence="1">Membrane</location>
        <topology evidence="1">Single-pass membrane protein</topology>
    </subcellularLocation>
</comment>
<accession>A0A0R3PDR6</accession>
<keyword evidence="3 7" id="KW-0812">Transmembrane</keyword>
<evidence type="ECO:0000256" key="6">
    <source>
        <dbReference type="SAM" id="MobiDB-lite"/>
    </source>
</evidence>
<reference evidence="8 9" key="2">
    <citation type="submission" date="2018-11" db="EMBL/GenBank/DDBJ databases">
        <authorList>
            <consortium name="Pathogen Informatics"/>
        </authorList>
    </citation>
    <scope>NUCLEOTIDE SEQUENCE [LARGE SCALE GENOMIC DNA]</scope>
    <source>
        <strain evidence="8 9">Costa Rica</strain>
    </source>
</reference>
<evidence type="ECO:0000313" key="8">
    <source>
        <dbReference type="EMBL" id="VDM53704.1"/>
    </source>
</evidence>
<dbReference type="Pfam" id="PF15990">
    <property type="entry name" value="UPF0767"/>
    <property type="match status" value="1"/>
</dbReference>
<evidence type="ECO:0000256" key="2">
    <source>
        <dbReference type="ARBA" id="ARBA00007304"/>
    </source>
</evidence>
<comment type="similarity">
    <text evidence="2">Belongs to the SMIM12 family.</text>
</comment>
<feature type="transmembrane region" description="Helical" evidence="7">
    <location>
        <begin position="6"/>
        <end position="25"/>
    </location>
</feature>
<keyword evidence="9" id="KW-1185">Reference proteome</keyword>
<dbReference type="InterPro" id="IPR031933">
    <property type="entry name" value="UPF0767"/>
</dbReference>
<reference evidence="10" key="1">
    <citation type="submission" date="2017-02" db="UniProtKB">
        <authorList>
            <consortium name="WormBaseParasite"/>
        </authorList>
    </citation>
    <scope>IDENTIFICATION</scope>
</reference>
<evidence type="ECO:0000256" key="1">
    <source>
        <dbReference type="ARBA" id="ARBA00004167"/>
    </source>
</evidence>
<dbReference type="EMBL" id="UYYA01000384">
    <property type="protein sequence ID" value="VDM53704.1"/>
    <property type="molecule type" value="Genomic_DNA"/>
</dbReference>
<name>A0A0R3PDR6_ANGCS</name>
<evidence type="ECO:0000256" key="7">
    <source>
        <dbReference type="SAM" id="Phobius"/>
    </source>
</evidence>
<protein>
    <submittedName>
        <fullName evidence="10">Small integral membrane protein 12</fullName>
    </submittedName>
</protein>
<dbReference type="Proteomes" id="UP000267027">
    <property type="component" value="Unassembled WGS sequence"/>
</dbReference>
<dbReference type="GO" id="GO:0016020">
    <property type="term" value="C:membrane"/>
    <property type="evidence" value="ECO:0007669"/>
    <property type="project" value="UniProtKB-SubCell"/>
</dbReference>
<evidence type="ECO:0000256" key="5">
    <source>
        <dbReference type="ARBA" id="ARBA00023136"/>
    </source>
</evidence>
<dbReference type="AlphaFoldDB" id="A0A0R3PDR6"/>